<dbReference type="AlphaFoldDB" id="T1FPW3"/>
<gene>
    <name evidence="5" type="primary">20210860</name>
    <name evidence="4" type="ORF">HELRODRAFT_188333</name>
</gene>
<feature type="compositionally biased region" description="Basic and acidic residues" evidence="2">
    <location>
        <begin position="112"/>
        <end position="127"/>
    </location>
</feature>
<dbReference type="EnsemblMetazoa" id="HelroT188333">
    <property type="protein sequence ID" value="HelroP188333"/>
    <property type="gene ID" value="HelroG188333"/>
</dbReference>
<organism evidence="5 6">
    <name type="scientific">Helobdella robusta</name>
    <name type="common">Californian leech</name>
    <dbReference type="NCBI Taxonomy" id="6412"/>
    <lineage>
        <taxon>Eukaryota</taxon>
        <taxon>Metazoa</taxon>
        <taxon>Spiralia</taxon>
        <taxon>Lophotrochozoa</taxon>
        <taxon>Annelida</taxon>
        <taxon>Clitellata</taxon>
        <taxon>Hirudinea</taxon>
        <taxon>Rhynchobdellida</taxon>
        <taxon>Glossiphoniidae</taxon>
        <taxon>Helobdella</taxon>
    </lineage>
</organism>
<evidence type="ECO:0000313" key="6">
    <source>
        <dbReference type="Proteomes" id="UP000015101"/>
    </source>
</evidence>
<feature type="coiled-coil region" evidence="1">
    <location>
        <begin position="203"/>
        <end position="331"/>
    </location>
</feature>
<dbReference type="InParanoid" id="T1FPW3"/>
<keyword evidence="1" id="KW-0175">Coiled coil</keyword>
<keyword evidence="6" id="KW-1185">Reference proteome</keyword>
<sequence>MAPSRTQPNISNALLWFGSKTFLETIIKIVLRSDLTRFFNNKVVVNFRKSSPHYNSGFANCSQWFTEIEIGAEDNNEKILDSPSLTTSSEAESLTDNEILKSIERSSLSNNERPDQKIDGDEQRNDDINPTISIPCKDDQVNTGSCNLPEQSLNEENKTQFFLSIMEFKFSTYVHFSLYVLFLILTLCISYKILTHDPANVFNKEKCKENMNITTEMKQLKEKIEVEQLEIDKLSQKSNNFKASFNSHKKTVKKMQEDKEAEEKMKRLSEQEMMAFIEECTTIEHKLKEYSEQLKNEQDKIDHINNGKVAIEKKKEDIEKQIKSCENESTETFASISKTNKVTRRRRVLSLRRGKRFLFFVEKKRLSLRHIESDQAIIEERHRDRS</sequence>
<feature type="transmembrane region" description="Helical" evidence="3">
    <location>
        <begin position="173"/>
        <end position="194"/>
    </location>
</feature>
<accession>T1FPW3</accession>
<proteinExistence type="predicted"/>
<dbReference type="GeneID" id="20210860"/>
<evidence type="ECO:0000256" key="1">
    <source>
        <dbReference type="SAM" id="Coils"/>
    </source>
</evidence>
<dbReference type="KEGG" id="hro:HELRODRAFT_188333"/>
<dbReference type="HOGENOM" id="CLU_716263_0_0_1"/>
<dbReference type="Proteomes" id="UP000015101">
    <property type="component" value="Unassembled WGS sequence"/>
</dbReference>
<dbReference type="EMBL" id="KB096324">
    <property type="protein sequence ID" value="ESO06344.1"/>
    <property type="molecule type" value="Genomic_DNA"/>
</dbReference>
<evidence type="ECO:0000313" key="4">
    <source>
        <dbReference type="EMBL" id="ESO06344.1"/>
    </source>
</evidence>
<reference evidence="4 6" key="2">
    <citation type="journal article" date="2013" name="Nature">
        <title>Insights into bilaterian evolution from three spiralian genomes.</title>
        <authorList>
            <person name="Simakov O."/>
            <person name="Marletaz F."/>
            <person name="Cho S.J."/>
            <person name="Edsinger-Gonzales E."/>
            <person name="Havlak P."/>
            <person name="Hellsten U."/>
            <person name="Kuo D.H."/>
            <person name="Larsson T."/>
            <person name="Lv J."/>
            <person name="Arendt D."/>
            <person name="Savage R."/>
            <person name="Osoegawa K."/>
            <person name="de Jong P."/>
            <person name="Grimwood J."/>
            <person name="Chapman J.A."/>
            <person name="Shapiro H."/>
            <person name="Aerts A."/>
            <person name="Otillar R.P."/>
            <person name="Terry A.Y."/>
            <person name="Boore J.L."/>
            <person name="Grigoriev I.V."/>
            <person name="Lindberg D.R."/>
            <person name="Seaver E.C."/>
            <person name="Weisblat D.A."/>
            <person name="Putnam N.H."/>
            <person name="Rokhsar D.S."/>
        </authorList>
    </citation>
    <scope>NUCLEOTIDE SEQUENCE</scope>
</reference>
<dbReference type="EMBL" id="AMQM01000612">
    <property type="status" value="NOT_ANNOTATED_CDS"/>
    <property type="molecule type" value="Genomic_DNA"/>
</dbReference>
<dbReference type="CTD" id="20210860"/>
<reference evidence="6" key="1">
    <citation type="submission" date="2012-12" db="EMBL/GenBank/DDBJ databases">
        <authorList>
            <person name="Hellsten U."/>
            <person name="Grimwood J."/>
            <person name="Chapman J.A."/>
            <person name="Shapiro H."/>
            <person name="Aerts A."/>
            <person name="Otillar R.P."/>
            <person name="Terry A.Y."/>
            <person name="Boore J.L."/>
            <person name="Simakov O."/>
            <person name="Marletaz F."/>
            <person name="Cho S.-J."/>
            <person name="Edsinger-Gonzales E."/>
            <person name="Havlak P."/>
            <person name="Kuo D.-H."/>
            <person name="Larsson T."/>
            <person name="Lv J."/>
            <person name="Arendt D."/>
            <person name="Savage R."/>
            <person name="Osoegawa K."/>
            <person name="de Jong P."/>
            <person name="Lindberg D.R."/>
            <person name="Seaver E.C."/>
            <person name="Weisblat D.A."/>
            <person name="Putnam N.H."/>
            <person name="Grigoriev I.V."/>
            <person name="Rokhsar D.S."/>
        </authorList>
    </citation>
    <scope>NUCLEOTIDE SEQUENCE</scope>
</reference>
<keyword evidence="3" id="KW-0812">Transmembrane</keyword>
<keyword evidence="3" id="KW-1133">Transmembrane helix</keyword>
<feature type="region of interest" description="Disordered" evidence="2">
    <location>
        <begin position="105"/>
        <end position="127"/>
    </location>
</feature>
<evidence type="ECO:0000313" key="5">
    <source>
        <dbReference type="EnsemblMetazoa" id="HelroP188333"/>
    </source>
</evidence>
<protein>
    <submittedName>
        <fullName evidence="4 5">Uncharacterized protein</fullName>
    </submittedName>
</protein>
<evidence type="ECO:0000256" key="2">
    <source>
        <dbReference type="SAM" id="MobiDB-lite"/>
    </source>
</evidence>
<name>T1FPW3_HELRO</name>
<evidence type="ECO:0000256" key="3">
    <source>
        <dbReference type="SAM" id="Phobius"/>
    </source>
</evidence>
<dbReference type="RefSeq" id="XP_009015712.1">
    <property type="nucleotide sequence ID" value="XM_009017464.1"/>
</dbReference>
<reference evidence="5" key="3">
    <citation type="submission" date="2015-06" db="UniProtKB">
        <authorList>
            <consortium name="EnsemblMetazoa"/>
        </authorList>
    </citation>
    <scope>IDENTIFICATION</scope>
</reference>
<keyword evidence="3" id="KW-0472">Membrane</keyword>